<evidence type="ECO:0000256" key="1">
    <source>
        <dbReference type="ARBA" id="ARBA00004651"/>
    </source>
</evidence>
<feature type="transmembrane region" description="Helical" evidence="7">
    <location>
        <begin position="175"/>
        <end position="200"/>
    </location>
</feature>
<dbReference type="InterPro" id="IPR045621">
    <property type="entry name" value="BPD_transp_1_N"/>
</dbReference>
<dbReference type="EMBL" id="BMGC01000033">
    <property type="protein sequence ID" value="GGB43043.1"/>
    <property type="molecule type" value="Genomic_DNA"/>
</dbReference>
<dbReference type="PROSITE" id="PS50928">
    <property type="entry name" value="ABC_TM1"/>
    <property type="match status" value="1"/>
</dbReference>
<dbReference type="GO" id="GO:0055085">
    <property type="term" value="P:transmembrane transport"/>
    <property type="evidence" value="ECO:0007669"/>
    <property type="project" value="InterPro"/>
</dbReference>
<feature type="transmembrane region" description="Helical" evidence="7">
    <location>
        <begin position="138"/>
        <end position="163"/>
    </location>
</feature>
<dbReference type="CDD" id="cd06261">
    <property type="entry name" value="TM_PBP2"/>
    <property type="match status" value="1"/>
</dbReference>
<comment type="similarity">
    <text evidence="7">Belongs to the binding-protein-dependent transport system permease family.</text>
</comment>
<evidence type="ECO:0000313" key="9">
    <source>
        <dbReference type="EMBL" id="GGB43043.1"/>
    </source>
</evidence>
<comment type="subcellular location">
    <subcellularLocation>
        <location evidence="1 7">Cell membrane</location>
        <topology evidence="1 7">Multi-pass membrane protein</topology>
    </subcellularLocation>
</comment>
<dbReference type="InterPro" id="IPR035906">
    <property type="entry name" value="MetI-like_sf"/>
</dbReference>
<evidence type="ECO:0000259" key="8">
    <source>
        <dbReference type="PROSITE" id="PS50928"/>
    </source>
</evidence>
<gene>
    <name evidence="9" type="ORF">GCM10011489_33180</name>
</gene>
<evidence type="ECO:0000256" key="6">
    <source>
        <dbReference type="ARBA" id="ARBA00023136"/>
    </source>
</evidence>
<dbReference type="RefSeq" id="WP_229742818.1">
    <property type="nucleotide sequence ID" value="NZ_BMGC01000033.1"/>
</dbReference>
<dbReference type="AlphaFoldDB" id="A0A916TFG2"/>
<name>A0A916TFG2_9ACTN</name>
<accession>A0A916TFG2</accession>
<dbReference type="Pfam" id="PF00528">
    <property type="entry name" value="BPD_transp_1"/>
    <property type="match status" value="1"/>
</dbReference>
<keyword evidence="2 7" id="KW-0813">Transport</keyword>
<comment type="caution">
    <text evidence="9">The sequence shown here is derived from an EMBL/GenBank/DDBJ whole genome shotgun (WGS) entry which is preliminary data.</text>
</comment>
<evidence type="ECO:0000256" key="2">
    <source>
        <dbReference type="ARBA" id="ARBA00022448"/>
    </source>
</evidence>
<sequence length="355" mass="37910">MSRHDGEPRAGVEVGTAPDSQELSKRSLLAQLPGIPRRHPLAWMIAARLVGIVVVLFVISILTFALMHWAPGDLVRTLIGNRPVTPEVVAQVRAEYHLDDPILSQYWQWLTGALHGDFGTSVQLQEPVSTVLADRLPLTLGLVAIAFVIAVVTCIPLGIFAALRRETAGDTAATTVALIALSAPPFAVGLALLYVFAYYIPIFPVYGSGEGALDVLYHLILPAIALAAGVGAMLMRITRSAMIRELDSDYVLAARGRGLTHRQVIAVALRNAAIPIVTSGGLVLTFLISGTIVVETIFSLPGIGQILQNAVQYKDLPMLQGVTLVIAAAIAVIALLSDLIYLALDPRVRSGRTSR</sequence>
<evidence type="ECO:0000256" key="3">
    <source>
        <dbReference type="ARBA" id="ARBA00022475"/>
    </source>
</evidence>
<dbReference type="PANTHER" id="PTHR43163:SF6">
    <property type="entry name" value="DIPEPTIDE TRANSPORT SYSTEM PERMEASE PROTEIN DPPB-RELATED"/>
    <property type="match status" value="1"/>
</dbReference>
<dbReference type="SUPFAM" id="SSF161098">
    <property type="entry name" value="MetI-like"/>
    <property type="match status" value="1"/>
</dbReference>
<dbReference type="InterPro" id="IPR000515">
    <property type="entry name" value="MetI-like"/>
</dbReference>
<evidence type="ECO:0000256" key="5">
    <source>
        <dbReference type="ARBA" id="ARBA00022989"/>
    </source>
</evidence>
<keyword evidence="4 7" id="KW-0812">Transmembrane</keyword>
<organism evidence="9 10">
    <name type="scientific">Gordonia jinhuaensis</name>
    <dbReference type="NCBI Taxonomy" id="1517702"/>
    <lineage>
        <taxon>Bacteria</taxon>
        <taxon>Bacillati</taxon>
        <taxon>Actinomycetota</taxon>
        <taxon>Actinomycetes</taxon>
        <taxon>Mycobacteriales</taxon>
        <taxon>Gordoniaceae</taxon>
        <taxon>Gordonia</taxon>
    </lineage>
</organism>
<keyword evidence="3" id="KW-1003">Cell membrane</keyword>
<protein>
    <submittedName>
        <fullName evidence="9">ABC transporter permease</fullName>
    </submittedName>
</protein>
<keyword evidence="10" id="KW-1185">Reference proteome</keyword>
<feature type="transmembrane region" description="Helical" evidence="7">
    <location>
        <begin position="45"/>
        <end position="70"/>
    </location>
</feature>
<feature type="transmembrane region" description="Helical" evidence="7">
    <location>
        <begin position="215"/>
        <end position="235"/>
    </location>
</feature>
<reference evidence="9" key="1">
    <citation type="journal article" date="2014" name="Int. J. Syst. Evol. Microbiol.">
        <title>Complete genome sequence of Corynebacterium casei LMG S-19264T (=DSM 44701T), isolated from a smear-ripened cheese.</title>
        <authorList>
            <consortium name="US DOE Joint Genome Institute (JGI-PGF)"/>
            <person name="Walter F."/>
            <person name="Albersmeier A."/>
            <person name="Kalinowski J."/>
            <person name="Ruckert C."/>
        </authorList>
    </citation>
    <scope>NUCLEOTIDE SEQUENCE</scope>
    <source>
        <strain evidence="9">CGMCC 1.12827</strain>
    </source>
</reference>
<dbReference type="Pfam" id="PF19300">
    <property type="entry name" value="BPD_transp_1_N"/>
    <property type="match status" value="1"/>
</dbReference>
<reference evidence="9" key="2">
    <citation type="submission" date="2020-09" db="EMBL/GenBank/DDBJ databases">
        <authorList>
            <person name="Sun Q."/>
            <person name="Zhou Y."/>
        </authorList>
    </citation>
    <scope>NUCLEOTIDE SEQUENCE</scope>
    <source>
        <strain evidence="9">CGMCC 1.12827</strain>
    </source>
</reference>
<evidence type="ECO:0000256" key="4">
    <source>
        <dbReference type="ARBA" id="ARBA00022692"/>
    </source>
</evidence>
<evidence type="ECO:0000313" key="10">
    <source>
        <dbReference type="Proteomes" id="UP000621454"/>
    </source>
</evidence>
<dbReference type="GO" id="GO:0005886">
    <property type="term" value="C:plasma membrane"/>
    <property type="evidence" value="ECO:0007669"/>
    <property type="project" value="UniProtKB-SubCell"/>
</dbReference>
<proteinExistence type="inferred from homology"/>
<dbReference type="Gene3D" id="1.10.3720.10">
    <property type="entry name" value="MetI-like"/>
    <property type="match status" value="1"/>
</dbReference>
<feature type="transmembrane region" description="Helical" evidence="7">
    <location>
        <begin position="318"/>
        <end position="344"/>
    </location>
</feature>
<keyword evidence="5 7" id="KW-1133">Transmembrane helix</keyword>
<keyword evidence="6 7" id="KW-0472">Membrane</keyword>
<feature type="domain" description="ABC transmembrane type-1" evidence="8">
    <location>
        <begin position="136"/>
        <end position="341"/>
    </location>
</feature>
<dbReference type="PANTHER" id="PTHR43163">
    <property type="entry name" value="DIPEPTIDE TRANSPORT SYSTEM PERMEASE PROTEIN DPPB-RELATED"/>
    <property type="match status" value="1"/>
</dbReference>
<evidence type="ECO:0000256" key="7">
    <source>
        <dbReference type="RuleBase" id="RU363032"/>
    </source>
</evidence>
<dbReference type="Proteomes" id="UP000621454">
    <property type="component" value="Unassembled WGS sequence"/>
</dbReference>
<feature type="transmembrane region" description="Helical" evidence="7">
    <location>
        <begin position="272"/>
        <end position="298"/>
    </location>
</feature>